<organism evidence="1 2">
    <name type="scientific">Zavarzinia aquatilis</name>
    <dbReference type="NCBI Taxonomy" id="2211142"/>
    <lineage>
        <taxon>Bacteria</taxon>
        <taxon>Pseudomonadati</taxon>
        <taxon>Pseudomonadota</taxon>
        <taxon>Alphaproteobacteria</taxon>
        <taxon>Rhodospirillales</taxon>
        <taxon>Zavarziniaceae</taxon>
        <taxon>Zavarzinia</taxon>
    </lineage>
</organism>
<gene>
    <name evidence="1" type="ORF">DKG74_20895</name>
</gene>
<accession>A0A317DSL5</accession>
<dbReference type="OrthoDB" id="6431873at2"/>
<dbReference type="AlphaFoldDB" id="A0A317DSL5"/>
<reference evidence="1 2" key="1">
    <citation type="submission" date="2018-05" db="EMBL/GenBank/DDBJ databases">
        <title>Zavarzinia sp. HR-AS.</title>
        <authorList>
            <person name="Lee Y."/>
            <person name="Jeon C.O."/>
        </authorList>
    </citation>
    <scope>NUCLEOTIDE SEQUENCE [LARGE SCALE GENOMIC DNA]</scope>
    <source>
        <strain evidence="1 2">HR-AS</strain>
    </source>
</reference>
<dbReference type="Proteomes" id="UP000245461">
    <property type="component" value="Unassembled WGS sequence"/>
</dbReference>
<sequence>MSKPATLISVHPGGQVVWGRTPPAGALVIASAARYRDARTIVQVTARKAYDGKRYLCPGVPEAENEKTALAAAKGWRDWICQCHPAALTPIEPPYVQGEGGEA</sequence>
<evidence type="ECO:0000313" key="1">
    <source>
        <dbReference type="EMBL" id="PWR17668.1"/>
    </source>
</evidence>
<evidence type="ECO:0000313" key="2">
    <source>
        <dbReference type="Proteomes" id="UP000245461"/>
    </source>
</evidence>
<name>A0A317DSL5_9PROT</name>
<dbReference type="EMBL" id="QGLE01000022">
    <property type="protein sequence ID" value="PWR17668.1"/>
    <property type="molecule type" value="Genomic_DNA"/>
</dbReference>
<proteinExistence type="predicted"/>
<comment type="caution">
    <text evidence="1">The sequence shown here is derived from an EMBL/GenBank/DDBJ whole genome shotgun (WGS) entry which is preliminary data.</text>
</comment>
<protein>
    <submittedName>
        <fullName evidence="1">Uncharacterized protein</fullName>
    </submittedName>
</protein>
<dbReference type="RefSeq" id="WP_109908119.1">
    <property type="nucleotide sequence ID" value="NZ_QGLE01000022.1"/>
</dbReference>
<keyword evidence="2" id="KW-1185">Reference proteome</keyword>